<comment type="caution">
    <text evidence="11">Lacks conserved residue(s) required for the propagation of feature annotation.</text>
</comment>
<evidence type="ECO:0000313" key="14">
    <source>
        <dbReference type="Proteomes" id="UP001432322"/>
    </source>
</evidence>
<keyword evidence="10" id="KW-0325">Glycoprotein</keyword>
<dbReference type="PROSITE" id="PS50068">
    <property type="entry name" value="LDLRA_2"/>
    <property type="match status" value="3"/>
</dbReference>
<evidence type="ECO:0000256" key="5">
    <source>
        <dbReference type="ARBA" id="ARBA00022737"/>
    </source>
</evidence>
<dbReference type="EMBL" id="BTSY01000002">
    <property type="protein sequence ID" value="GMT13889.1"/>
    <property type="molecule type" value="Genomic_DNA"/>
</dbReference>
<accession>A0AAV5V5P7</accession>
<keyword evidence="7 12" id="KW-0472">Membrane</keyword>
<name>A0AAV5V5P7_9BILA</name>
<comment type="similarity">
    <text evidence="2">Belongs to the LDLR family.</text>
</comment>
<reference evidence="13" key="1">
    <citation type="submission" date="2023-10" db="EMBL/GenBank/DDBJ databases">
        <title>Genome assembly of Pristionchus species.</title>
        <authorList>
            <person name="Yoshida K."/>
            <person name="Sommer R.J."/>
        </authorList>
    </citation>
    <scope>NUCLEOTIDE SEQUENCE</scope>
    <source>
        <strain evidence="13">RS5133</strain>
    </source>
</reference>
<evidence type="ECO:0000256" key="12">
    <source>
        <dbReference type="SAM" id="Phobius"/>
    </source>
</evidence>
<evidence type="ECO:0000256" key="6">
    <source>
        <dbReference type="ARBA" id="ARBA00022989"/>
    </source>
</evidence>
<keyword evidence="5" id="KW-0677">Repeat</keyword>
<dbReference type="Pfam" id="PF00057">
    <property type="entry name" value="Ldl_recept_a"/>
    <property type="match status" value="3"/>
</dbReference>
<dbReference type="GO" id="GO:0005886">
    <property type="term" value="C:plasma membrane"/>
    <property type="evidence" value="ECO:0007669"/>
    <property type="project" value="TreeGrafter"/>
</dbReference>
<comment type="subcellular location">
    <subcellularLocation>
        <location evidence="1">Membrane</location>
        <topology evidence="1">Single-pass membrane protein</topology>
    </subcellularLocation>
</comment>
<organism evidence="13 14">
    <name type="scientific">Pristionchus fissidentatus</name>
    <dbReference type="NCBI Taxonomy" id="1538716"/>
    <lineage>
        <taxon>Eukaryota</taxon>
        <taxon>Metazoa</taxon>
        <taxon>Ecdysozoa</taxon>
        <taxon>Nematoda</taxon>
        <taxon>Chromadorea</taxon>
        <taxon>Rhabditida</taxon>
        <taxon>Rhabditina</taxon>
        <taxon>Diplogasteromorpha</taxon>
        <taxon>Diplogasteroidea</taxon>
        <taxon>Neodiplogasteridae</taxon>
        <taxon>Pristionchus</taxon>
    </lineage>
</organism>
<keyword evidence="9" id="KW-0675">Receptor</keyword>
<evidence type="ECO:0000256" key="10">
    <source>
        <dbReference type="ARBA" id="ARBA00023180"/>
    </source>
</evidence>
<dbReference type="FunFam" id="4.10.400.10:FF:000024">
    <property type="entry name" value="Low-density lipoprotein RecePtor related"/>
    <property type="match status" value="1"/>
</dbReference>
<feature type="disulfide bond" evidence="11">
    <location>
        <begin position="100"/>
        <end position="115"/>
    </location>
</feature>
<feature type="disulfide bond" evidence="11">
    <location>
        <begin position="197"/>
        <end position="212"/>
    </location>
</feature>
<gene>
    <name evidence="13" type="ORF">PFISCL1PPCAC_5186</name>
</gene>
<keyword evidence="14" id="KW-1185">Reference proteome</keyword>
<evidence type="ECO:0000256" key="9">
    <source>
        <dbReference type="ARBA" id="ARBA00023170"/>
    </source>
</evidence>
<evidence type="ECO:0000256" key="4">
    <source>
        <dbReference type="ARBA" id="ARBA00022729"/>
    </source>
</evidence>
<evidence type="ECO:0000256" key="2">
    <source>
        <dbReference type="ARBA" id="ARBA00009939"/>
    </source>
</evidence>
<proteinExistence type="inferred from homology"/>
<dbReference type="InterPro" id="IPR023415">
    <property type="entry name" value="LDLR_class-A_CS"/>
</dbReference>
<feature type="non-terminal residue" evidence="13">
    <location>
        <position position="1"/>
    </location>
</feature>
<dbReference type="InterPro" id="IPR036055">
    <property type="entry name" value="LDL_receptor-like_sf"/>
</dbReference>
<dbReference type="FunFam" id="4.10.400.10:FF:000034">
    <property type="entry name" value="Low-density lipoprotein receptor-related protein 2"/>
    <property type="match status" value="1"/>
</dbReference>
<feature type="disulfide bond" evidence="11">
    <location>
        <begin position="128"/>
        <end position="146"/>
    </location>
</feature>
<evidence type="ECO:0000256" key="8">
    <source>
        <dbReference type="ARBA" id="ARBA00023157"/>
    </source>
</evidence>
<evidence type="ECO:0000256" key="7">
    <source>
        <dbReference type="ARBA" id="ARBA00023136"/>
    </source>
</evidence>
<dbReference type="InterPro" id="IPR002172">
    <property type="entry name" value="LDrepeatLR_classA_rpt"/>
</dbReference>
<keyword evidence="4" id="KW-0732">Signal</keyword>
<dbReference type="SUPFAM" id="SSF57424">
    <property type="entry name" value="LDL receptor-like module"/>
    <property type="match status" value="3"/>
</dbReference>
<dbReference type="Gene3D" id="4.10.400.10">
    <property type="entry name" value="Low-density Lipoprotein Receptor"/>
    <property type="match status" value="3"/>
</dbReference>
<dbReference type="PRINTS" id="PR00261">
    <property type="entry name" value="LDLRECEPTOR"/>
</dbReference>
<dbReference type="CDD" id="cd00112">
    <property type="entry name" value="LDLa"/>
    <property type="match status" value="3"/>
</dbReference>
<evidence type="ECO:0000256" key="3">
    <source>
        <dbReference type="ARBA" id="ARBA00022692"/>
    </source>
</evidence>
<feature type="transmembrane region" description="Helical" evidence="12">
    <location>
        <begin position="46"/>
        <end position="66"/>
    </location>
</feature>
<dbReference type="GO" id="GO:0043235">
    <property type="term" value="C:receptor complex"/>
    <property type="evidence" value="ECO:0007669"/>
    <property type="project" value="TreeGrafter"/>
</dbReference>
<comment type="caution">
    <text evidence="13">The sequence shown here is derived from an EMBL/GenBank/DDBJ whole genome shotgun (WGS) entry which is preliminary data.</text>
</comment>
<evidence type="ECO:0000313" key="13">
    <source>
        <dbReference type="EMBL" id="GMT13889.1"/>
    </source>
</evidence>
<keyword evidence="3 12" id="KW-0812">Transmembrane</keyword>
<feature type="disulfide bond" evidence="11">
    <location>
        <begin position="121"/>
        <end position="133"/>
    </location>
</feature>
<dbReference type="InterPro" id="IPR051221">
    <property type="entry name" value="LDLR-related"/>
</dbReference>
<feature type="disulfide bond" evidence="11">
    <location>
        <begin position="140"/>
        <end position="155"/>
    </location>
</feature>
<dbReference type="Proteomes" id="UP001432322">
    <property type="component" value="Unassembled WGS sequence"/>
</dbReference>
<dbReference type="SMART" id="SM00192">
    <property type="entry name" value="LDLa"/>
    <property type="match status" value="3"/>
</dbReference>
<evidence type="ECO:0000256" key="1">
    <source>
        <dbReference type="ARBA" id="ARBA00004167"/>
    </source>
</evidence>
<feature type="disulfide bond" evidence="11">
    <location>
        <begin position="185"/>
        <end position="203"/>
    </location>
</feature>
<keyword evidence="8 11" id="KW-1015">Disulfide bond</keyword>
<evidence type="ECO:0000256" key="11">
    <source>
        <dbReference type="PROSITE-ProRule" id="PRU00124"/>
    </source>
</evidence>
<keyword evidence="6 12" id="KW-1133">Transmembrane helix</keyword>
<dbReference type="PANTHER" id="PTHR22722">
    <property type="entry name" value="LOW-DENSITY LIPOPROTEIN RECEPTOR-RELATED PROTEIN 2-RELATED"/>
    <property type="match status" value="1"/>
</dbReference>
<dbReference type="PROSITE" id="PS01209">
    <property type="entry name" value="LDLRA_1"/>
    <property type="match status" value="2"/>
</dbReference>
<evidence type="ECO:0008006" key="15">
    <source>
        <dbReference type="Google" id="ProtNLM"/>
    </source>
</evidence>
<protein>
    <recommendedName>
        <fullName evidence="15">Lipoprotein receptor</fullName>
    </recommendedName>
</protein>
<dbReference type="AlphaFoldDB" id="A0AAV5V5P7"/>
<sequence>LNDCHMFSCSSPPKRAPRSVDLCLIPNTFIKVFASQAMEHCLRMRMAWNATFSLLSTFFLVFLPFYTKRTPSPFELHCNVSTHFSCHDAIIPCIPLEWICDNHPDCANGLDEAGCVTLYKCAVGQLTCRNGQCIDAKLRCDKQIDCKDGSDEKGCDEMEQIAKNSGLPTPYFHPRKCAGIGFHACLNGVCIPGRWKCDGTADCEDGSDEENCGFKHYANRLLSFFFRFVNPEVS</sequence>